<keyword evidence="1" id="KW-0732">Signal</keyword>
<evidence type="ECO:0000256" key="1">
    <source>
        <dbReference type="SAM" id="SignalP"/>
    </source>
</evidence>
<dbReference type="PANTHER" id="PTHR36299:SF2">
    <property type="entry name" value="DUF4773 DOMAIN-CONTAINING PROTEIN"/>
    <property type="match status" value="1"/>
</dbReference>
<dbReference type="AlphaFoldDB" id="A0A8I6S5H9"/>
<dbReference type="RefSeq" id="XP_014257683.1">
    <property type="nucleotide sequence ID" value="XM_014402197.2"/>
</dbReference>
<sequence>MNRLLLFFASLATPMIATSISSGLERQGEEVQGSRPSEFDLSRPCTCHGVKCECCVDFNMTYVDLGGPGCITMKYLSKEEGLFLNVSYGDSQLLGEQIKGPNTSVTCMNVLLDLAQMCARISNIAMTEDGMRACADLEPTLLGDPQDTYHLGCFQMNPEGMQMINSTTVPVPYKEKPLEGIGLKPDNTEESLIAAVNESAEEGIAWFTSFLGLNFGKAQANETKDTVTDS</sequence>
<feature type="signal peptide" evidence="1">
    <location>
        <begin position="1"/>
        <end position="17"/>
    </location>
</feature>
<accession>A0A8I6S5H9</accession>
<dbReference type="Proteomes" id="UP000494040">
    <property type="component" value="Unassembled WGS sequence"/>
</dbReference>
<feature type="domain" description="DUF4773" evidence="2">
    <location>
        <begin position="44"/>
        <end position="160"/>
    </location>
</feature>
<reference evidence="3" key="1">
    <citation type="submission" date="2022-01" db="UniProtKB">
        <authorList>
            <consortium name="EnsemblMetazoa"/>
        </authorList>
    </citation>
    <scope>IDENTIFICATION</scope>
</reference>
<evidence type="ECO:0000313" key="4">
    <source>
        <dbReference type="Proteomes" id="UP000494040"/>
    </source>
</evidence>
<dbReference type="EnsemblMetazoa" id="XM_014402197.2">
    <property type="protein sequence ID" value="XP_014257683.1"/>
    <property type="gene ID" value="LOC106671305"/>
</dbReference>
<proteinExistence type="predicted"/>
<protein>
    <recommendedName>
        <fullName evidence="2">DUF4773 domain-containing protein</fullName>
    </recommendedName>
</protein>
<dbReference type="KEGG" id="clec:106671305"/>
<evidence type="ECO:0000259" key="2">
    <source>
        <dbReference type="Pfam" id="PF15998"/>
    </source>
</evidence>
<dbReference type="Pfam" id="PF15998">
    <property type="entry name" value="DUF4773"/>
    <property type="match status" value="1"/>
</dbReference>
<dbReference type="PANTHER" id="PTHR36299">
    <property type="entry name" value="AGAP008005-PA"/>
    <property type="match status" value="1"/>
</dbReference>
<organism evidence="3 4">
    <name type="scientific">Cimex lectularius</name>
    <name type="common">Bed bug</name>
    <name type="synonym">Acanthia lectularia</name>
    <dbReference type="NCBI Taxonomy" id="79782"/>
    <lineage>
        <taxon>Eukaryota</taxon>
        <taxon>Metazoa</taxon>
        <taxon>Ecdysozoa</taxon>
        <taxon>Arthropoda</taxon>
        <taxon>Hexapoda</taxon>
        <taxon>Insecta</taxon>
        <taxon>Pterygota</taxon>
        <taxon>Neoptera</taxon>
        <taxon>Paraneoptera</taxon>
        <taxon>Hemiptera</taxon>
        <taxon>Heteroptera</taxon>
        <taxon>Panheteroptera</taxon>
        <taxon>Cimicomorpha</taxon>
        <taxon>Cimicidae</taxon>
        <taxon>Cimex</taxon>
    </lineage>
</organism>
<dbReference type="OrthoDB" id="6590335at2759"/>
<evidence type="ECO:0000313" key="3">
    <source>
        <dbReference type="EnsemblMetazoa" id="XP_014257683.1"/>
    </source>
</evidence>
<dbReference type="InterPro" id="IPR031941">
    <property type="entry name" value="DUF4773"/>
</dbReference>
<name>A0A8I6S5H9_CIMLE</name>
<dbReference type="OMA" id="SCICCID"/>
<dbReference type="GeneID" id="106671305"/>
<keyword evidence="4" id="KW-1185">Reference proteome</keyword>
<feature type="chain" id="PRO_5035167567" description="DUF4773 domain-containing protein" evidence="1">
    <location>
        <begin position="18"/>
        <end position="230"/>
    </location>
</feature>